<dbReference type="AlphaFoldDB" id="A0A501WEB9"/>
<dbReference type="EMBL" id="VFRR01000045">
    <property type="protein sequence ID" value="TPE47182.1"/>
    <property type="molecule type" value="Genomic_DNA"/>
</dbReference>
<keyword evidence="2" id="KW-1185">Reference proteome</keyword>
<dbReference type="Proteomes" id="UP000315901">
    <property type="component" value="Unassembled WGS sequence"/>
</dbReference>
<gene>
    <name evidence="1" type="ORF">FJM67_14915</name>
</gene>
<accession>A0A501WEB9</accession>
<organism evidence="1 2">
    <name type="scientific">Maribrevibacterium harenarium</name>
    <dbReference type="NCBI Taxonomy" id="2589817"/>
    <lineage>
        <taxon>Bacteria</taxon>
        <taxon>Pseudomonadati</taxon>
        <taxon>Pseudomonadota</taxon>
        <taxon>Gammaproteobacteria</taxon>
        <taxon>Oceanospirillales</taxon>
        <taxon>Oceanospirillaceae</taxon>
        <taxon>Maribrevibacterium</taxon>
    </lineage>
</organism>
<proteinExistence type="predicted"/>
<evidence type="ECO:0000313" key="1">
    <source>
        <dbReference type="EMBL" id="TPE47182.1"/>
    </source>
</evidence>
<name>A0A501WEB9_9GAMM</name>
<protein>
    <submittedName>
        <fullName evidence="1">Uncharacterized protein</fullName>
    </submittedName>
</protein>
<sequence>MDSATTAAFTGAAGATFFSSSSDHLFDDFNMHSTPTSSSDIDPIDHSTTFAGYDPMDLDMSRAMAGDPTSPYYDFFHTDHTSGSGGFDDGIGGSSFDDSFGSSSINDPFSNDI</sequence>
<comment type="caution">
    <text evidence="1">The sequence shown here is derived from an EMBL/GenBank/DDBJ whole genome shotgun (WGS) entry which is preliminary data.</text>
</comment>
<evidence type="ECO:0000313" key="2">
    <source>
        <dbReference type="Proteomes" id="UP000315901"/>
    </source>
</evidence>
<reference evidence="1 2" key="1">
    <citation type="submission" date="2019-06" db="EMBL/GenBank/DDBJ databases">
        <title>A novel bacterium of genus Marinomonas, isolated from coastal sand.</title>
        <authorList>
            <person name="Huang H."/>
            <person name="Mo K."/>
            <person name="Hu Y."/>
        </authorList>
    </citation>
    <scope>NUCLEOTIDE SEQUENCE [LARGE SCALE GENOMIC DNA]</scope>
    <source>
        <strain evidence="1 2">HB171799</strain>
    </source>
</reference>
<dbReference type="RefSeq" id="WP_140590948.1">
    <property type="nucleotide sequence ID" value="NZ_VFRR01000045.1"/>
</dbReference>